<keyword evidence="14" id="KW-1185">Reference proteome</keyword>
<evidence type="ECO:0000256" key="9">
    <source>
        <dbReference type="ARBA" id="ARBA00033063"/>
    </source>
</evidence>
<dbReference type="PANTHER" id="PTHR12815">
    <property type="entry name" value="SORTING AND ASSEMBLY MACHINERY SAMM50 PROTEIN FAMILY MEMBER"/>
    <property type="match status" value="1"/>
</dbReference>
<dbReference type="Gene3D" id="2.40.160.50">
    <property type="entry name" value="membrane protein fhac: a member of the omp85/tpsb transporter family"/>
    <property type="match status" value="1"/>
</dbReference>
<keyword evidence="4" id="KW-1134">Transmembrane beta strand</keyword>
<protein>
    <recommendedName>
        <fullName evidence="3">Translocation and assembly module subunit TamA</fullName>
    </recommendedName>
    <alternativeName>
        <fullName evidence="9">Autotransporter assembly factor TamA</fullName>
    </alternativeName>
</protein>
<feature type="chain" id="PRO_5047342353" description="Translocation and assembly module subunit TamA" evidence="11">
    <location>
        <begin position="22"/>
        <end position="589"/>
    </location>
</feature>
<comment type="caution">
    <text evidence="13">The sequence shown here is derived from an EMBL/GenBank/DDBJ whole genome shotgun (WGS) entry which is preliminary data.</text>
</comment>
<evidence type="ECO:0000256" key="10">
    <source>
        <dbReference type="ARBA" id="ARBA00093548"/>
    </source>
</evidence>
<dbReference type="EMBL" id="JBHSBU010000001">
    <property type="protein sequence ID" value="MFC4158152.1"/>
    <property type="molecule type" value="Genomic_DNA"/>
</dbReference>
<dbReference type="InterPro" id="IPR000184">
    <property type="entry name" value="Bac_surfAg_D15"/>
</dbReference>
<gene>
    <name evidence="13" type="ORF">ACFOW7_02150</name>
</gene>
<keyword evidence="5" id="KW-0812">Transmembrane</keyword>
<organism evidence="13 14">
    <name type="scientific">Chitinimonas lacunae</name>
    <dbReference type="NCBI Taxonomy" id="1963018"/>
    <lineage>
        <taxon>Bacteria</taxon>
        <taxon>Pseudomonadati</taxon>
        <taxon>Pseudomonadota</taxon>
        <taxon>Betaproteobacteria</taxon>
        <taxon>Neisseriales</taxon>
        <taxon>Chitinibacteraceae</taxon>
        <taxon>Chitinimonas</taxon>
    </lineage>
</organism>
<dbReference type="Gene3D" id="3.10.20.310">
    <property type="entry name" value="membrane protein fhac"/>
    <property type="match status" value="3"/>
</dbReference>
<dbReference type="PANTHER" id="PTHR12815:SF47">
    <property type="entry name" value="TRANSLOCATION AND ASSEMBLY MODULE SUBUNIT TAMA"/>
    <property type="match status" value="1"/>
</dbReference>
<evidence type="ECO:0000256" key="7">
    <source>
        <dbReference type="ARBA" id="ARBA00023136"/>
    </source>
</evidence>
<dbReference type="Proteomes" id="UP001595791">
    <property type="component" value="Unassembled WGS sequence"/>
</dbReference>
<comment type="subcellular location">
    <subcellularLocation>
        <location evidence="1">Cell outer membrane</location>
    </subcellularLocation>
</comment>
<evidence type="ECO:0000256" key="3">
    <source>
        <dbReference type="ARBA" id="ARBA00015419"/>
    </source>
</evidence>
<dbReference type="InterPro" id="IPR039910">
    <property type="entry name" value="D15-like"/>
</dbReference>
<name>A0ABV8MMA3_9NEIS</name>
<evidence type="ECO:0000313" key="13">
    <source>
        <dbReference type="EMBL" id="MFC4158152.1"/>
    </source>
</evidence>
<dbReference type="InterPro" id="IPR010827">
    <property type="entry name" value="BamA/TamA_POTRA"/>
</dbReference>
<evidence type="ECO:0000256" key="8">
    <source>
        <dbReference type="ARBA" id="ARBA00023237"/>
    </source>
</evidence>
<evidence type="ECO:0000256" key="4">
    <source>
        <dbReference type="ARBA" id="ARBA00022452"/>
    </source>
</evidence>
<feature type="signal peptide" evidence="11">
    <location>
        <begin position="1"/>
        <end position="21"/>
    </location>
</feature>
<dbReference type="Pfam" id="PF17243">
    <property type="entry name" value="POTRA_TamA_1"/>
    <property type="match status" value="1"/>
</dbReference>
<evidence type="ECO:0000256" key="1">
    <source>
        <dbReference type="ARBA" id="ARBA00004442"/>
    </source>
</evidence>
<dbReference type="PROSITE" id="PS51779">
    <property type="entry name" value="POTRA"/>
    <property type="match status" value="1"/>
</dbReference>
<evidence type="ECO:0000313" key="14">
    <source>
        <dbReference type="Proteomes" id="UP001595791"/>
    </source>
</evidence>
<proteinExistence type="inferred from homology"/>
<evidence type="ECO:0000256" key="2">
    <source>
        <dbReference type="ARBA" id="ARBA00010248"/>
    </source>
</evidence>
<keyword evidence="7" id="KW-0472">Membrane</keyword>
<feature type="domain" description="POTRA" evidence="12">
    <location>
        <begin position="198"/>
        <end position="272"/>
    </location>
</feature>
<dbReference type="Pfam" id="PF01103">
    <property type="entry name" value="Omp85"/>
    <property type="match status" value="1"/>
</dbReference>
<evidence type="ECO:0000259" key="12">
    <source>
        <dbReference type="PROSITE" id="PS51779"/>
    </source>
</evidence>
<comment type="subunit">
    <text evidence="10">Interacts with TamB to form the translocation and assembly module (TAM).</text>
</comment>
<dbReference type="InterPro" id="IPR034746">
    <property type="entry name" value="POTRA"/>
</dbReference>
<evidence type="ECO:0000256" key="6">
    <source>
        <dbReference type="ARBA" id="ARBA00022729"/>
    </source>
</evidence>
<evidence type="ECO:0000256" key="11">
    <source>
        <dbReference type="SAM" id="SignalP"/>
    </source>
</evidence>
<keyword evidence="8" id="KW-0998">Cell outer membrane</keyword>
<accession>A0ABV8MMA3</accession>
<comment type="similarity">
    <text evidence="2">Belongs to the TamA family.</text>
</comment>
<reference evidence="14" key="1">
    <citation type="journal article" date="2019" name="Int. J. Syst. Evol. Microbiol.">
        <title>The Global Catalogue of Microorganisms (GCM) 10K type strain sequencing project: providing services to taxonomists for standard genome sequencing and annotation.</title>
        <authorList>
            <consortium name="The Broad Institute Genomics Platform"/>
            <consortium name="The Broad Institute Genome Sequencing Center for Infectious Disease"/>
            <person name="Wu L."/>
            <person name="Ma J."/>
        </authorList>
    </citation>
    <scope>NUCLEOTIDE SEQUENCE [LARGE SCALE GENOMIC DNA]</scope>
    <source>
        <strain evidence="14">LMG 29894</strain>
    </source>
</reference>
<sequence length="589" mass="66506">MLVKNYKLILLSCLFANSVWAAGIEYRVDVEAAEPIRKLLSENLDIVRWRDSGMVDREQLDRLHAAAPREIAELLATQGYFSPKIEAKLRPEGNGWQAIYQVEPGPLTEIGDVTLRLNGPIRDEPDYRPRLAEVIEVWPLPTGAIFTQQGWDNAKRRGLQALLIDRFPAARIANSRAQVDPAVQQAELEVEYDSGPRFTLGELRISGLSRYPAAIVERAARFRPGDPYTQQALLDLQRELRNLPYFSSVLVEAEIDPARPDRVPVRVDVTEAPRQAVSFGIGYGSDKGERGSLDYRHHNLFKRGWLGSVLIDVEKREQTAGAGIQWPPVGQEFRYSLNYKYTHSDVAELEESENRLTLQRARERNGITVEQSLTYVTDRSRFQEEDWLKRRALVLSQSWTRKRLDDEVDPRRGSVLSWQLSGALKGLLTDTNFMRAYSRAQLYFGVGERGRAIVRGEIGQVLADKTSDVPSDWLFRAGGAGSVRGYDYQRLGIEDGRGGVLPGRVMSTVSLEYQHPVVERWRAAVFVDRGGAADRWETFKAQTGVGVGVRWISPVGPLAFDVAQGRGSRNEAGERRTQWRWHFSLGATF</sequence>
<dbReference type="RefSeq" id="WP_378160526.1">
    <property type="nucleotide sequence ID" value="NZ_JBHSBU010000001.1"/>
</dbReference>
<keyword evidence="6 11" id="KW-0732">Signal</keyword>
<evidence type="ECO:0000256" key="5">
    <source>
        <dbReference type="ARBA" id="ARBA00022692"/>
    </source>
</evidence>
<dbReference type="Pfam" id="PF07244">
    <property type="entry name" value="POTRA"/>
    <property type="match status" value="1"/>
</dbReference>
<dbReference type="InterPro" id="IPR035243">
    <property type="entry name" value="TamA_POTRA_Dom_1"/>
</dbReference>